<gene>
    <name evidence="1" type="ORF">EV675_2106</name>
</gene>
<evidence type="ECO:0000313" key="2">
    <source>
        <dbReference type="Proteomes" id="UP000292445"/>
    </source>
</evidence>
<proteinExistence type="predicted"/>
<evidence type="ECO:0000313" key="1">
    <source>
        <dbReference type="EMBL" id="RZS86072.1"/>
    </source>
</evidence>
<sequence>MPAQHAHVGRGRVHFTAPLLPNGAVDATGGSVGNNWPTEPATPGLAMPPGRFIGNAGGLTITQQVQMPRVAAYPRPGQRRGGPIVLSTAATLTLYGLGAANLADCLGGTWSESVGRDISDRLYVGNAPVIRESMLFSSEPIDLAQPVVVEPSWTTWVEGEHWERAAFGVRMLRGFSAPYGTHVDIRYRSASGTDIIEGHAAPGRYVGIVYHGVNAITQRPVRVDAYRTQIQPTQSLDVIADSISAVALNINIEPVLPPLSVRPRWYRTMSVTHD</sequence>
<dbReference type="Proteomes" id="UP000292445">
    <property type="component" value="Unassembled WGS sequence"/>
</dbReference>
<name>A0A4Q7NM38_9BURK</name>
<dbReference type="EMBL" id="SGXC01000001">
    <property type="protein sequence ID" value="RZS86072.1"/>
    <property type="molecule type" value="Genomic_DNA"/>
</dbReference>
<keyword evidence="2" id="KW-1185">Reference proteome</keyword>
<protein>
    <submittedName>
        <fullName evidence="1">Uncharacterized protein</fullName>
    </submittedName>
</protein>
<organism evidence="1 2">
    <name type="scientific">Pigmentiphaga kullae</name>
    <dbReference type="NCBI Taxonomy" id="151784"/>
    <lineage>
        <taxon>Bacteria</taxon>
        <taxon>Pseudomonadati</taxon>
        <taxon>Pseudomonadota</taxon>
        <taxon>Betaproteobacteria</taxon>
        <taxon>Burkholderiales</taxon>
        <taxon>Alcaligenaceae</taxon>
        <taxon>Pigmentiphaga</taxon>
    </lineage>
</organism>
<dbReference type="RefSeq" id="WP_130357197.1">
    <property type="nucleotide sequence ID" value="NZ_SGXC01000001.1"/>
</dbReference>
<reference evidence="1 2" key="1">
    <citation type="submission" date="2019-02" db="EMBL/GenBank/DDBJ databases">
        <title>Genomic Encyclopedia of Type Strains, Phase IV (KMG-IV): sequencing the most valuable type-strain genomes for metagenomic binning, comparative biology and taxonomic classification.</title>
        <authorList>
            <person name="Goeker M."/>
        </authorList>
    </citation>
    <scope>NUCLEOTIDE SEQUENCE [LARGE SCALE GENOMIC DNA]</scope>
    <source>
        <strain evidence="1 2">K24</strain>
    </source>
</reference>
<dbReference type="OrthoDB" id="9901724at2"/>
<dbReference type="AlphaFoldDB" id="A0A4Q7NM38"/>
<comment type="caution">
    <text evidence="1">The sequence shown here is derived from an EMBL/GenBank/DDBJ whole genome shotgun (WGS) entry which is preliminary data.</text>
</comment>
<accession>A0A4Q7NM38</accession>